<dbReference type="InterPro" id="IPR000184">
    <property type="entry name" value="Bac_surfAg_D15"/>
</dbReference>
<evidence type="ECO:0000256" key="3">
    <source>
        <dbReference type="ARBA" id="ARBA00022692"/>
    </source>
</evidence>
<evidence type="ECO:0000313" key="8">
    <source>
        <dbReference type="Proteomes" id="UP000198724"/>
    </source>
</evidence>
<dbReference type="STRING" id="1436961.SAMN05421739_10954"/>
<dbReference type="Pfam" id="PF07244">
    <property type="entry name" value="POTRA"/>
    <property type="match status" value="1"/>
</dbReference>
<dbReference type="PANTHER" id="PTHR12815">
    <property type="entry name" value="SORTING AND ASSEMBLY MACHINERY SAMM50 PROTEIN FAMILY MEMBER"/>
    <property type="match status" value="1"/>
</dbReference>
<organism evidence="7 8">
    <name type="scientific">Pontibacter chinhatensis</name>
    <dbReference type="NCBI Taxonomy" id="1436961"/>
    <lineage>
        <taxon>Bacteria</taxon>
        <taxon>Pseudomonadati</taxon>
        <taxon>Bacteroidota</taxon>
        <taxon>Cytophagia</taxon>
        <taxon>Cytophagales</taxon>
        <taxon>Hymenobacteraceae</taxon>
        <taxon>Pontibacter</taxon>
    </lineage>
</organism>
<evidence type="ECO:0000256" key="4">
    <source>
        <dbReference type="ARBA" id="ARBA00023136"/>
    </source>
</evidence>
<evidence type="ECO:0000256" key="1">
    <source>
        <dbReference type="ARBA" id="ARBA00004370"/>
    </source>
</evidence>
<sequence>MLLRILPLILILLSGAAALANPCQEPAVVITGISLSGNETTKEQVMLRELTFAPGDTILAENLEPLLEENQRRLFNLRLFHHVNYTYTCSEGQVQVAYQVQERFYLYPIPIFDFADRNFNAWLEKKDWSRIDYGLNLIRRNFRGRNEEVRVRVQRGFNKRLELGYRIPYVWRKYNIGADFSVADYRSRTISYANLNNRQRFFEQESGMPIRRSSVSAALVHRQNVQRQAGLRLSYFNEHISDSVAFLNPEYYREAQQERQYTRLELYRVINRRNDFAYPTAGSYFEAIVAQTMFLQNSGSPFTTARAKYVQYVPLSDKYSYMVGAEGQLRLAGKHAFADNVALGFRSYVRGYELYVVGGQHYGLFKQGLTRQLVDIKSINLKFIHNPKFNSVPLAFYLNAFTDAGYVVDDVFEQGNPLTNRLLLGSGLGLHAVTFYDIVLRLEYTLNREGDTGLYFSARFPF</sequence>
<feature type="chain" id="PRO_5011693118" evidence="5">
    <location>
        <begin position="21"/>
        <end position="462"/>
    </location>
</feature>
<keyword evidence="5" id="KW-0732">Signal</keyword>
<dbReference type="RefSeq" id="WP_092105019.1">
    <property type="nucleotide sequence ID" value="NZ_FOOT01000009.1"/>
</dbReference>
<dbReference type="Proteomes" id="UP000198724">
    <property type="component" value="Unassembled WGS sequence"/>
</dbReference>
<protein>
    <submittedName>
        <fullName evidence="7">Surface antigen variable number repeat-containing protein</fullName>
    </submittedName>
</protein>
<dbReference type="Gene3D" id="3.10.20.310">
    <property type="entry name" value="membrane protein fhac"/>
    <property type="match status" value="1"/>
</dbReference>
<dbReference type="EMBL" id="FOOT01000009">
    <property type="protein sequence ID" value="SFH27544.1"/>
    <property type="molecule type" value="Genomic_DNA"/>
</dbReference>
<keyword evidence="8" id="KW-1185">Reference proteome</keyword>
<reference evidence="8" key="1">
    <citation type="submission" date="2016-10" db="EMBL/GenBank/DDBJ databases">
        <authorList>
            <person name="Varghese N."/>
            <person name="Submissions S."/>
        </authorList>
    </citation>
    <scope>NUCLEOTIDE SEQUENCE [LARGE SCALE GENOMIC DNA]</scope>
    <source>
        <strain evidence="8">LP51</strain>
    </source>
</reference>
<dbReference type="InterPro" id="IPR010827">
    <property type="entry name" value="BamA/TamA_POTRA"/>
</dbReference>
<dbReference type="InterPro" id="IPR034746">
    <property type="entry name" value="POTRA"/>
</dbReference>
<dbReference type="Gene3D" id="2.40.160.50">
    <property type="entry name" value="membrane protein fhac: a member of the omp85/tpsb transporter family"/>
    <property type="match status" value="1"/>
</dbReference>
<dbReference type="InterPro" id="IPR039910">
    <property type="entry name" value="D15-like"/>
</dbReference>
<dbReference type="OrthoDB" id="9768717at2"/>
<feature type="signal peptide" evidence="5">
    <location>
        <begin position="1"/>
        <end position="20"/>
    </location>
</feature>
<evidence type="ECO:0000313" key="7">
    <source>
        <dbReference type="EMBL" id="SFH27544.1"/>
    </source>
</evidence>
<evidence type="ECO:0000256" key="5">
    <source>
        <dbReference type="SAM" id="SignalP"/>
    </source>
</evidence>
<keyword evidence="3" id="KW-0812">Transmembrane</keyword>
<feature type="domain" description="POTRA" evidence="6">
    <location>
        <begin position="28"/>
        <end position="103"/>
    </location>
</feature>
<dbReference type="PANTHER" id="PTHR12815:SF18">
    <property type="entry name" value="SORTING AND ASSEMBLY MACHINERY COMPONENT 50 HOMOLOG"/>
    <property type="match status" value="1"/>
</dbReference>
<evidence type="ECO:0000256" key="2">
    <source>
        <dbReference type="ARBA" id="ARBA00022452"/>
    </source>
</evidence>
<name>A0A1I2YPB7_9BACT</name>
<proteinExistence type="predicted"/>
<evidence type="ECO:0000259" key="6">
    <source>
        <dbReference type="PROSITE" id="PS51779"/>
    </source>
</evidence>
<comment type="subcellular location">
    <subcellularLocation>
        <location evidence="1">Membrane</location>
    </subcellularLocation>
</comment>
<dbReference type="GO" id="GO:0019867">
    <property type="term" value="C:outer membrane"/>
    <property type="evidence" value="ECO:0007669"/>
    <property type="project" value="InterPro"/>
</dbReference>
<accession>A0A1I2YPB7</accession>
<dbReference type="PROSITE" id="PS51779">
    <property type="entry name" value="POTRA"/>
    <property type="match status" value="1"/>
</dbReference>
<dbReference type="AlphaFoldDB" id="A0A1I2YPB7"/>
<keyword evidence="4" id="KW-0472">Membrane</keyword>
<dbReference type="Pfam" id="PF01103">
    <property type="entry name" value="Omp85"/>
    <property type="match status" value="1"/>
</dbReference>
<keyword evidence="2" id="KW-1134">Transmembrane beta strand</keyword>
<gene>
    <name evidence="7" type="ORF">SAMN05421739_10954</name>
</gene>